<organism evidence="1 2">
    <name type="scientific">Aspergillus transmontanensis</name>
    <dbReference type="NCBI Taxonomy" id="1034304"/>
    <lineage>
        <taxon>Eukaryota</taxon>
        <taxon>Fungi</taxon>
        <taxon>Dikarya</taxon>
        <taxon>Ascomycota</taxon>
        <taxon>Pezizomycotina</taxon>
        <taxon>Eurotiomycetes</taxon>
        <taxon>Eurotiomycetidae</taxon>
        <taxon>Eurotiales</taxon>
        <taxon>Aspergillaceae</taxon>
        <taxon>Aspergillus</taxon>
        <taxon>Aspergillus subgen. Circumdati</taxon>
    </lineage>
</organism>
<sequence length="145" mass="16421">MSPSAVVGLQYDHTCCVLLTLSNRHWGVSSEYKLARLRRLDEKGVASHIIQVIGLSMPNETVANGYFMTCHLLHRCKDIRSRPLPSLAHWTIVGLDGYTTRHPAEQRGSLCFLKRIEEDVGWRTTCMVRHLEDQWGELSGLDSST</sequence>
<evidence type="ECO:0000313" key="2">
    <source>
        <dbReference type="Proteomes" id="UP000325433"/>
    </source>
</evidence>
<accession>A0A5N6W9E5</accession>
<proteinExistence type="predicted"/>
<evidence type="ECO:0000313" key="1">
    <source>
        <dbReference type="EMBL" id="KAE8316449.1"/>
    </source>
</evidence>
<reference evidence="2" key="1">
    <citation type="submission" date="2019-04" db="EMBL/GenBank/DDBJ databases">
        <title>Friends and foes A comparative genomics studyof 23 Aspergillus species from section Flavi.</title>
        <authorList>
            <consortium name="DOE Joint Genome Institute"/>
            <person name="Kjaerbolling I."/>
            <person name="Vesth T."/>
            <person name="Frisvad J.C."/>
            <person name="Nybo J.L."/>
            <person name="Theobald S."/>
            <person name="Kildgaard S."/>
            <person name="Isbrandt T."/>
            <person name="Kuo A."/>
            <person name="Sato A."/>
            <person name="Lyhne E.K."/>
            <person name="Kogle M.E."/>
            <person name="Wiebenga A."/>
            <person name="Kun R.S."/>
            <person name="Lubbers R.J."/>
            <person name="Makela M.R."/>
            <person name="Barry K."/>
            <person name="Chovatia M."/>
            <person name="Clum A."/>
            <person name="Daum C."/>
            <person name="Haridas S."/>
            <person name="He G."/>
            <person name="LaButti K."/>
            <person name="Lipzen A."/>
            <person name="Mondo S."/>
            <person name="Riley R."/>
            <person name="Salamov A."/>
            <person name="Simmons B.A."/>
            <person name="Magnuson J.K."/>
            <person name="Henrissat B."/>
            <person name="Mortensen U.H."/>
            <person name="Larsen T.O."/>
            <person name="Devries R.P."/>
            <person name="Grigoriev I.V."/>
            <person name="Machida M."/>
            <person name="Baker S.E."/>
            <person name="Andersen M.R."/>
        </authorList>
    </citation>
    <scope>NUCLEOTIDE SEQUENCE [LARGE SCALE GENOMIC DNA]</scope>
    <source>
        <strain evidence="2">CBS 130015</strain>
    </source>
</reference>
<gene>
    <name evidence="1" type="ORF">BDV41DRAFT_528262</name>
</gene>
<dbReference type="AlphaFoldDB" id="A0A5N6W9E5"/>
<dbReference type="EMBL" id="ML738306">
    <property type="protein sequence ID" value="KAE8316449.1"/>
    <property type="molecule type" value="Genomic_DNA"/>
</dbReference>
<keyword evidence="2" id="KW-1185">Reference proteome</keyword>
<protein>
    <submittedName>
        <fullName evidence="1">Uncharacterized protein</fullName>
    </submittedName>
</protein>
<dbReference type="Proteomes" id="UP000325433">
    <property type="component" value="Unassembled WGS sequence"/>
</dbReference>
<name>A0A5N6W9E5_9EURO</name>